<dbReference type="RefSeq" id="WP_138085596.1">
    <property type="nucleotide sequence ID" value="NZ_VAUV01000005.1"/>
</dbReference>
<reference evidence="3 4" key="1">
    <citation type="submission" date="2019-05" db="EMBL/GenBank/DDBJ databases">
        <title>Verrucobacter flavum gen. nov., sp. nov. a new member of the family Verrucomicrobiaceae.</title>
        <authorList>
            <person name="Szuroczki S."/>
            <person name="Abbaszade G."/>
            <person name="Szabo A."/>
            <person name="Felfoldi T."/>
            <person name="Schumann P."/>
            <person name="Boka K."/>
            <person name="Keki Z."/>
            <person name="Toumi M."/>
            <person name="Toth E."/>
        </authorList>
    </citation>
    <scope>NUCLEOTIDE SEQUENCE [LARGE SCALE GENOMIC DNA]</scope>
    <source>
        <strain evidence="3 4">MG-N-17</strain>
    </source>
</reference>
<comment type="similarity">
    <text evidence="1 2">Belongs to the OprB family.</text>
</comment>
<dbReference type="Proteomes" id="UP000306196">
    <property type="component" value="Unassembled WGS sequence"/>
</dbReference>
<comment type="caution">
    <text evidence="3">The sequence shown here is derived from an EMBL/GenBank/DDBJ whole genome shotgun (WGS) entry which is preliminary data.</text>
</comment>
<evidence type="ECO:0000256" key="2">
    <source>
        <dbReference type="RuleBase" id="RU363072"/>
    </source>
</evidence>
<dbReference type="InterPro" id="IPR038673">
    <property type="entry name" value="OprB_sf"/>
</dbReference>
<dbReference type="InterPro" id="IPR007049">
    <property type="entry name" value="Carb-sel_porin_OprB"/>
</dbReference>
<sequence length="427" mass="47468">MKIPTILLILTTTISLQAGDPKAPIQTQPPPPTSWADGKYFTGNWGGFRDDLEANGLSIDSYYVNNLAGNVSGGFDQGTEYADNFYLGFHFDLEKMFSWDGASFLISTINRAGRSITSEYVGSQFDSMQVVGGQTIFLYQVVYEQKFADDRASLRIGRFGASDDFNTSPLYGYYMSNAFDGNLRAVLFNTQFSAYPFATWAARLRLDPTPETNFQIGVFQAQDDVFDRNNHGLDFGVESDDGVWLIAQLGWTPIFGGDENTGLPGHYWFGAYYSPWDGFSQFKSTETTDGSYGFYVHGDQMVYREQSGSDQGLTLWTAFTHDPNENIAIMPWQLNVGAVYRGLISGRDTDATILGLAYGKFGDDYADVVESRGDGRPKHEIILEAAYRYEFTKFAYVQPGLQYVIRPGGTGRIGDALVLGVQMGIKF</sequence>
<dbReference type="GO" id="GO:0008643">
    <property type="term" value="P:carbohydrate transport"/>
    <property type="evidence" value="ECO:0007669"/>
    <property type="project" value="InterPro"/>
</dbReference>
<feature type="signal peptide" evidence="2">
    <location>
        <begin position="1"/>
        <end position="18"/>
    </location>
</feature>
<gene>
    <name evidence="3" type="ORF">FEM03_07585</name>
</gene>
<dbReference type="AlphaFoldDB" id="A0A5R8KGE7"/>
<accession>A0A5R8KGE7</accession>
<protein>
    <submittedName>
        <fullName evidence="3">Carbohydrate porin</fullName>
    </submittedName>
</protein>
<dbReference type="InterPro" id="IPR052932">
    <property type="entry name" value="OprB_Porin"/>
</dbReference>
<dbReference type="PANTHER" id="PTHR37944:SF1">
    <property type="entry name" value="PORIN B"/>
    <property type="match status" value="1"/>
</dbReference>
<organism evidence="3 4">
    <name type="scientific">Phragmitibacter flavus</name>
    <dbReference type="NCBI Taxonomy" id="2576071"/>
    <lineage>
        <taxon>Bacteria</taxon>
        <taxon>Pseudomonadati</taxon>
        <taxon>Verrucomicrobiota</taxon>
        <taxon>Verrucomicrobiia</taxon>
        <taxon>Verrucomicrobiales</taxon>
        <taxon>Verrucomicrobiaceae</taxon>
        <taxon>Phragmitibacter</taxon>
    </lineage>
</organism>
<evidence type="ECO:0000313" key="4">
    <source>
        <dbReference type="Proteomes" id="UP000306196"/>
    </source>
</evidence>
<dbReference type="PANTHER" id="PTHR37944">
    <property type="entry name" value="PORIN B"/>
    <property type="match status" value="1"/>
</dbReference>
<dbReference type="GO" id="GO:0016020">
    <property type="term" value="C:membrane"/>
    <property type="evidence" value="ECO:0007669"/>
    <property type="project" value="InterPro"/>
</dbReference>
<evidence type="ECO:0000313" key="3">
    <source>
        <dbReference type="EMBL" id="TLD71383.1"/>
    </source>
</evidence>
<proteinExistence type="inferred from homology"/>
<keyword evidence="4" id="KW-1185">Reference proteome</keyword>
<dbReference type="OrthoDB" id="177316at2"/>
<feature type="chain" id="PRO_5024468477" evidence="2">
    <location>
        <begin position="19"/>
        <end position="427"/>
    </location>
</feature>
<name>A0A5R8KGE7_9BACT</name>
<dbReference type="Gene3D" id="2.40.160.180">
    <property type="entry name" value="Carbohydrate-selective porin OprB"/>
    <property type="match status" value="1"/>
</dbReference>
<evidence type="ECO:0000256" key="1">
    <source>
        <dbReference type="ARBA" id="ARBA00008769"/>
    </source>
</evidence>
<keyword evidence="2" id="KW-0732">Signal</keyword>
<dbReference type="GO" id="GO:0015288">
    <property type="term" value="F:porin activity"/>
    <property type="evidence" value="ECO:0007669"/>
    <property type="project" value="InterPro"/>
</dbReference>
<dbReference type="Pfam" id="PF04966">
    <property type="entry name" value="OprB"/>
    <property type="match status" value="1"/>
</dbReference>
<dbReference type="EMBL" id="VAUV01000005">
    <property type="protein sequence ID" value="TLD71383.1"/>
    <property type="molecule type" value="Genomic_DNA"/>
</dbReference>